<dbReference type="SMART" id="SM00429">
    <property type="entry name" value="IPT"/>
    <property type="match status" value="1"/>
</dbReference>
<dbReference type="SUPFAM" id="SSF81296">
    <property type="entry name" value="E set domains"/>
    <property type="match status" value="1"/>
</dbReference>
<comment type="caution">
    <text evidence="5">The sequence shown here is derived from an EMBL/GenBank/DDBJ whole genome shotgun (WGS) entry which is preliminary data.</text>
</comment>
<dbReference type="PANTHER" id="PTHR23335">
    <property type="entry name" value="CALMODULIN-BINDING TRANSCRIPTION ACTIVATOR CAMTA"/>
    <property type="match status" value="1"/>
</dbReference>
<dbReference type="Pfam" id="PF01833">
    <property type="entry name" value="TIG"/>
    <property type="match status" value="1"/>
</dbReference>
<proteinExistence type="predicted"/>
<dbReference type="PANTHER" id="PTHR23335:SF1">
    <property type="entry name" value="CALMODULIN-BINDING TRANSCRIPTION ACTIVATOR, ISOFORM F"/>
    <property type="match status" value="1"/>
</dbReference>
<dbReference type="InterPro" id="IPR002909">
    <property type="entry name" value="IPT_dom"/>
</dbReference>
<sequence>MPPHSTATASVAPHMAFGSFESSFSQQHQSTFDEPKPQQLASPEWSPSELASTKELTESSNGSTEPYRLNVKTHVFKKELQEYVPTQLDDRLRIETIIYVELSIVDQMDGSLVRNYDYVRLPKELFFAQPDKEMTAEEMASKRILNVEASLQCPSNNWQVETEACVRCARRMSAKLEQNESRIIHMIPELYRAENGDALVSFRSGVANLQFKVNCYCGHKKEKEGFVIRFDSMSDDSIASHLTLPLMFYHQNKNRIISRALAAEAKAKAKAEQQLLKAQARMTGKSAAKAKRVPRSKASSQHHHIPSPPSSSSSSPMDYSLSPDLGDFMDSADMGYKADAPPPPDPLAMISLFPELTNESTPQSQQQSQPQQQQQQVAVISRMTPSTGTTRGGTLVTIHGSGFTVGEMIYVCFGETLVPVIPQYHHMIECFTPAATKAETVPVFALQNTTPSNIPAQATFTYVDDNENELMKLALQRMMNISARMNGPVDSVLTRANDFTLWNDLLSGSSSSSSSSDDSTSAYENLENMVMDSFKQLDTPVAKNADGLSITNMTGHTMLHLSVPLQYQDLAKDLIDRGIDLTIQDKNGLTALNWAQRFGDQAMIDLIAEAARFEDPAPFQSNKKDVAMIAHQAVGNDKAVHYRDHHMEAAQSLGSMENRGHPNLYEGNGYSGLSSPPGKIIDSSPLQSLAPVTIRDLSHVAAVYEHNGHSGVAPDVAANVLPPPTLGVQHSDPGMDFEWSGSPPVAAAKSTMMMSAIPSVGIPLLRDDGVEQAAPIQTPGLPRVITRVLPPSPTDIIDSGRMNAIDVVVRDHERVLLPVETQLEVASLGQDFHWVTRGVGTQVVAVRRNSNDVGGSIDAAEQAVIQSSRYDVESESVLFLGGMPVVVAPRATTAATASVNATASSNARQERDSTGSASSHQGNGSHEMNNA</sequence>
<dbReference type="GO" id="GO:0005634">
    <property type="term" value="C:nucleus"/>
    <property type="evidence" value="ECO:0007669"/>
    <property type="project" value="TreeGrafter"/>
</dbReference>
<gene>
    <name evidence="5" type="primary">SPT23_1</name>
    <name evidence="5" type="ORF">EC957_002466</name>
</gene>
<keyword evidence="1 2" id="KW-0040">ANK repeat</keyword>
<keyword evidence="6" id="KW-1185">Reference proteome</keyword>
<dbReference type="Gene3D" id="2.60.40.10">
    <property type="entry name" value="Immunoglobulins"/>
    <property type="match status" value="1"/>
</dbReference>
<evidence type="ECO:0000313" key="6">
    <source>
        <dbReference type="Proteomes" id="UP000723463"/>
    </source>
</evidence>
<dbReference type="PROSITE" id="PS50088">
    <property type="entry name" value="ANK_REPEAT"/>
    <property type="match status" value="1"/>
</dbReference>
<feature type="repeat" description="ANK" evidence="2">
    <location>
        <begin position="554"/>
        <end position="586"/>
    </location>
</feature>
<dbReference type="InterPro" id="IPR013783">
    <property type="entry name" value="Ig-like_fold"/>
</dbReference>
<feature type="compositionally biased region" description="Basic residues" evidence="3">
    <location>
        <begin position="288"/>
        <end position="305"/>
    </location>
</feature>
<feature type="compositionally biased region" description="Low complexity" evidence="3">
    <location>
        <begin position="362"/>
        <end position="376"/>
    </location>
</feature>
<dbReference type="InterPro" id="IPR036770">
    <property type="entry name" value="Ankyrin_rpt-contain_sf"/>
</dbReference>
<dbReference type="AlphaFoldDB" id="A0A9P6K7E7"/>
<dbReference type="InterPro" id="IPR057962">
    <property type="entry name" value="SPT23_MGA2_DBD"/>
</dbReference>
<feature type="region of interest" description="Disordered" evidence="3">
    <location>
        <begin position="22"/>
        <end position="65"/>
    </location>
</feature>
<dbReference type="GO" id="GO:0003712">
    <property type="term" value="F:transcription coregulator activity"/>
    <property type="evidence" value="ECO:0007669"/>
    <property type="project" value="TreeGrafter"/>
</dbReference>
<dbReference type="GO" id="GO:0006357">
    <property type="term" value="P:regulation of transcription by RNA polymerase II"/>
    <property type="evidence" value="ECO:0007669"/>
    <property type="project" value="TreeGrafter"/>
</dbReference>
<evidence type="ECO:0000256" key="2">
    <source>
        <dbReference type="PROSITE-ProRule" id="PRU00023"/>
    </source>
</evidence>
<feature type="compositionally biased region" description="Low complexity" evidence="3">
    <location>
        <begin position="897"/>
        <end position="907"/>
    </location>
</feature>
<dbReference type="SUPFAM" id="SSF48403">
    <property type="entry name" value="Ankyrin repeat"/>
    <property type="match status" value="1"/>
</dbReference>
<dbReference type="InterPro" id="IPR002110">
    <property type="entry name" value="Ankyrin_rpt"/>
</dbReference>
<evidence type="ECO:0000256" key="3">
    <source>
        <dbReference type="SAM" id="MobiDB-lite"/>
    </source>
</evidence>
<dbReference type="Gene3D" id="1.25.40.20">
    <property type="entry name" value="Ankyrin repeat-containing domain"/>
    <property type="match status" value="1"/>
</dbReference>
<evidence type="ECO:0000313" key="5">
    <source>
        <dbReference type="EMBL" id="KAF9549895.1"/>
    </source>
</evidence>
<evidence type="ECO:0000259" key="4">
    <source>
        <dbReference type="SMART" id="SM00429"/>
    </source>
</evidence>
<name>A0A9P6K7E7_9FUNG</name>
<dbReference type="Pfam" id="PF25603">
    <property type="entry name" value="SPT23_MGA2_DBD"/>
    <property type="match status" value="1"/>
</dbReference>
<dbReference type="PROSITE" id="PS50297">
    <property type="entry name" value="ANK_REP_REGION"/>
    <property type="match status" value="1"/>
</dbReference>
<feature type="region of interest" description="Disordered" evidence="3">
    <location>
        <begin position="277"/>
        <end position="392"/>
    </location>
</feature>
<organism evidence="5 6">
    <name type="scientific">Mortierella hygrophila</name>
    <dbReference type="NCBI Taxonomy" id="979708"/>
    <lineage>
        <taxon>Eukaryota</taxon>
        <taxon>Fungi</taxon>
        <taxon>Fungi incertae sedis</taxon>
        <taxon>Mucoromycota</taxon>
        <taxon>Mortierellomycotina</taxon>
        <taxon>Mortierellomycetes</taxon>
        <taxon>Mortierellales</taxon>
        <taxon>Mortierellaceae</taxon>
        <taxon>Mortierella</taxon>
    </lineage>
</organism>
<dbReference type="InterPro" id="IPR014756">
    <property type="entry name" value="Ig_E-set"/>
</dbReference>
<feature type="domain" description="IPT/TIG" evidence="4">
    <location>
        <begin position="377"/>
        <end position="463"/>
    </location>
</feature>
<dbReference type="GO" id="GO:0003690">
    <property type="term" value="F:double-stranded DNA binding"/>
    <property type="evidence" value="ECO:0007669"/>
    <property type="project" value="TreeGrafter"/>
</dbReference>
<dbReference type="EMBL" id="JAAAXW010000015">
    <property type="protein sequence ID" value="KAF9549895.1"/>
    <property type="molecule type" value="Genomic_DNA"/>
</dbReference>
<accession>A0A9P6K7E7</accession>
<reference evidence="5" key="1">
    <citation type="journal article" date="2020" name="Fungal Divers.">
        <title>Resolving the Mortierellaceae phylogeny through synthesis of multi-gene phylogenetics and phylogenomics.</title>
        <authorList>
            <person name="Vandepol N."/>
            <person name="Liber J."/>
            <person name="Desiro A."/>
            <person name="Na H."/>
            <person name="Kennedy M."/>
            <person name="Barry K."/>
            <person name="Grigoriev I.V."/>
            <person name="Miller A.N."/>
            <person name="O'Donnell K."/>
            <person name="Stajich J.E."/>
            <person name="Bonito G."/>
        </authorList>
    </citation>
    <scope>NUCLEOTIDE SEQUENCE</scope>
    <source>
        <strain evidence="5">NRRL 2591</strain>
    </source>
</reference>
<feature type="region of interest" description="Disordered" evidence="3">
    <location>
        <begin position="897"/>
        <end position="931"/>
    </location>
</feature>
<dbReference type="CDD" id="cd00102">
    <property type="entry name" value="IPT"/>
    <property type="match status" value="1"/>
</dbReference>
<dbReference type="Proteomes" id="UP000723463">
    <property type="component" value="Unassembled WGS sequence"/>
</dbReference>
<protein>
    <submittedName>
        <fullName evidence="5">SPT3 Dosage dependent suppressor of Ty-induced promoter mutations-like protein</fullName>
    </submittedName>
</protein>
<feature type="compositionally biased region" description="Low complexity" evidence="3">
    <location>
        <begin position="310"/>
        <end position="323"/>
    </location>
</feature>
<feature type="compositionally biased region" description="Polar residues" evidence="3">
    <location>
        <begin position="914"/>
        <end position="931"/>
    </location>
</feature>
<evidence type="ECO:0000256" key="1">
    <source>
        <dbReference type="ARBA" id="ARBA00023043"/>
    </source>
</evidence>